<sequence>MKVEYKVFLAMTPFYIVVGVIYGIATDWSEPVGIVGLLLTAGLVTMIGLYLVLTAKKMDDRPEDDPEGLIEEGAGDQGVYAPWSWWPLATGFSAAVVFAALAVGWWLLYIGVAIGIVALVGWVFEYSRGQHAH</sequence>
<reference evidence="12 13" key="1">
    <citation type="submission" date="2016-10" db="EMBL/GenBank/DDBJ databases">
        <authorList>
            <person name="de Groot N.N."/>
        </authorList>
    </citation>
    <scope>NUCLEOTIDE SEQUENCE [LARGE SCALE GENOMIC DNA]</scope>
    <source>
        <strain evidence="12 13">DSM 22126</strain>
    </source>
</reference>
<evidence type="ECO:0000256" key="4">
    <source>
        <dbReference type="ARBA" id="ARBA00022475"/>
    </source>
</evidence>
<comment type="catalytic activity">
    <reaction evidence="9 10">
        <text>4 Fe(II)-[cytochrome c] + O2 + 8 H(+)(in) = 4 Fe(III)-[cytochrome c] + 2 H2O + 4 H(+)(out)</text>
        <dbReference type="Rhea" id="RHEA:11436"/>
        <dbReference type="Rhea" id="RHEA-COMP:10350"/>
        <dbReference type="Rhea" id="RHEA-COMP:14399"/>
        <dbReference type="ChEBI" id="CHEBI:15377"/>
        <dbReference type="ChEBI" id="CHEBI:15378"/>
        <dbReference type="ChEBI" id="CHEBI:15379"/>
        <dbReference type="ChEBI" id="CHEBI:29033"/>
        <dbReference type="ChEBI" id="CHEBI:29034"/>
        <dbReference type="EC" id="7.1.1.9"/>
    </reaction>
</comment>
<keyword evidence="4 10" id="KW-1003">Cell membrane</keyword>
<keyword evidence="8 10" id="KW-0472">Membrane</keyword>
<evidence type="ECO:0000256" key="10">
    <source>
        <dbReference type="PIRNR" id="PIRNR017385"/>
    </source>
</evidence>
<accession>A0A1H1S785</accession>
<evidence type="ECO:0000256" key="8">
    <source>
        <dbReference type="ARBA" id="ARBA00023136"/>
    </source>
</evidence>
<proteinExistence type="inferred from homology"/>
<evidence type="ECO:0000256" key="2">
    <source>
        <dbReference type="ARBA" id="ARBA00004651"/>
    </source>
</evidence>
<dbReference type="STRING" id="545619.SAMN04489860_1552"/>
<dbReference type="GO" id="GO:0005886">
    <property type="term" value="C:plasma membrane"/>
    <property type="evidence" value="ECO:0007669"/>
    <property type="project" value="UniProtKB-SubCell"/>
</dbReference>
<dbReference type="Pfam" id="PF12270">
    <property type="entry name" value="Cyt_c_ox_IV"/>
    <property type="match status" value="1"/>
</dbReference>
<comment type="subunit">
    <text evidence="10">Associates with subunits I, II and III to form cytochrome c oxidase.</text>
</comment>
<dbReference type="EC" id="7.1.1.9" evidence="10"/>
<comment type="function">
    <text evidence="1 10">Part of cytochrome c oxidase, its function is unknown.</text>
</comment>
<feature type="transmembrane region" description="Helical" evidence="11">
    <location>
        <begin position="7"/>
        <end position="25"/>
    </location>
</feature>
<dbReference type="GO" id="GO:0004129">
    <property type="term" value="F:cytochrome-c oxidase activity"/>
    <property type="evidence" value="ECO:0007669"/>
    <property type="project" value="UniProtKB-EC"/>
</dbReference>
<evidence type="ECO:0000256" key="5">
    <source>
        <dbReference type="ARBA" id="ARBA00022692"/>
    </source>
</evidence>
<evidence type="ECO:0000313" key="12">
    <source>
        <dbReference type="EMBL" id="SDS43865.1"/>
    </source>
</evidence>
<keyword evidence="5 11" id="KW-0812">Transmembrane</keyword>
<feature type="transmembrane region" description="Helical" evidence="11">
    <location>
        <begin position="106"/>
        <end position="124"/>
    </location>
</feature>
<comment type="subcellular location">
    <subcellularLocation>
        <location evidence="2">Cell membrane</location>
        <topology evidence="2">Multi-pass membrane protein</topology>
    </subcellularLocation>
</comment>
<evidence type="ECO:0000256" key="1">
    <source>
        <dbReference type="ARBA" id="ARBA00002536"/>
    </source>
</evidence>
<dbReference type="Proteomes" id="UP000185663">
    <property type="component" value="Chromosome I"/>
</dbReference>
<feature type="transmembrane region" description="Helical" evidence="11">
    <location>
        <begin position="31"/>
        <end position="53"/>
    </location>
</feature>
<protein>
    <recommendedName>
        <fullName evidence="10">Cytochrome c oxidase polypeptide 4</fullName>
        <ecNumber evidence="10">7.1.1.9</ecNumber>
    </recommendedName>
    <alternativeName>
        <fullName evidence="10">Cytochrome aa3 subunit 4</fullName>
    </alternativeName>
    <alternativeName>
        <fullName evidence="10">Cytochrome c oxidase polypeptide IV</fullName>
    </alternativeName>
</protein>
<keyword evidence="7 11" id="KW-1133">Transmembrane helix</keyword>
<gene>
    <name evidence="12" type="ORF">SAMN04489860_1552</name>
</gene>
<dbReference type="InterPro" id="IPR021050">
    <property type="entry name" value="Cyt_c_oxidase_su4_actinobac"/>
</dbReference>
<evidence type="ECO:0000313" key="13">
    <source>
        <dbReference type="Proteomes" id="UP000185663"/>
    </source>
</evidence>
<organism evidence="12 13">
    <name type="scientific">Paraoerskovia marina</name>
    <dbReference type="NCBI Taxonomy" id="545619"/>
    <lineage>
        <taxon>Bacteria</taxon>
        <taxon>Bacillati</taxon>
        <taxon>Actinomycetota</taxon>
        <taxon>Actinomycetes</taxon>
        <taxon>Micrococcales</taxon>
        <taxon>Cellulomonadaceae</taxon>
        <taxon>Paraoerskovia</taxon>
    </lineage>
</organism>
<dbReference type="EMBL" id="LT629776">
    <property type="protein sequence ID" value="SDS43865.1"/>
    <property type="molecule type" value="Genomic_DNA"/>
</dbReference>
<dbReference type="PIRSF" id="PIRSF017385">
    <property type="entry name" value="CtaF"/>
    <property type="match status" value="1"/>
</dbReference>
<keyword evidence="6 10" id="KW-1278">Translocase</keyword>
<dbReference type="GO" id="GO:0022900">
    <property type="term" value="P:electron transport chain"/>
    <property type="evidence" value="ECO:0007669"/>
    <property type="project" value="InterPro"/>
</dbReference>
<comment type="similarity">
    <text evidence="3 10">Belongs to the cytochrome c oxidase bacterial subunit CtaF family.</text>
</comment>
<evidence type="ECO:0000256" key="6">
    <source>
        <dbReference type="ARBA" id="ARBA00022967"/>
    </source>
</evidence>
<keyword evidence="13" id="KW-1185">Reference proteome</keyword>
<name>A0A1H1S785_9CELL</name>
<evidence type="ECO:0000256" key="9">
    <source>
        <dbReference type="ARBA" id="ARBA00047816"/>
    </source>
</evidence>
<evidence type="ECO:0000256" key="7">
    <source>
        <dbReference type="ARBA" id="ARBA00022989"/>
    </source>
</evidence>
<evidence type="ECO:0000256" key="11">
    <source>
        <dbReference type="SAM" id="Phobius"/>
    </source>
</evidence>
<dbReference type="RefSeq" id="WP_083372147.1">
    <property type="nucleotide sequence ID" value="NZ_LT629776.1"/>
</dbReference>
<evidence type="ECO:0000256" key="3">
    <source>
        <dbReference type="ARBA" id="ARBA00006870"/>
    </source>
</evidence>
<dbReference type="OrthoDB" id="5244617at2"/>
<dbReference type="AlphaFoldDB" id="A0A1H1S785"/>
<dbReference type="eggNOG" id="ENOG5032TTI">
    <property type="taxonomic scope" value="Bacteria"/>
</dbReference>